<dbReference type="GO" id="GO:0005856">
    <property type="term" value="C:cytoskeleton"/>
    <property type="evidence" value="ECO:0007669"/>
    <property type="project" value="UniProtKB-ARBA"/>
</dbReference>
<dbReference type="Pfam" id="PF00735">
    <property type="entry name" value="Septin"/>
    <property type="match status" value="1"/>
</dbReference>
<dbReference type="GO" id="GO:0051301">
    <property type="term" value="P:cell division"/>
    <property type="evidence" value="ECO:0007669"/>
    <property type="project" value="UniProtKB-KW"/>
</dbReference>
<comment type="caution">
    <text evidence="9">The sequence shown here is derived from an EMBL/GenBank/DDBJ whole genome shotgun (WGS) entry which is preliminary data.</text>
</comment>
<keyword evidence="2" id="KW-0132">Cell division</keyword>
<dbReference type="InterPro" id="IPR030379">
    <property type="entry name" value="G_SEPTIN_dom"/>
</dbReference>
<organism evidence="9 10">
    <name type="scientific">Cherax quadricarinatus</name>
    <name type="common">Australian red claw crayfish</name>
    <dbReference type="NCBI Taxonomy" id="27406"/>
    <lineage>
        <taxon>Eukaryota</taxon>
        <taxon>Metazoa</taxon>
        <taxon>Ecdysozoa</taxon>
        <taxon>Arthropoda</taxon>
        <taxon>Crustacea</taxon>
        <taxon>Multicrustacea</taxon>
        <taxon>Malacostraca</taxon>
        <taxon>Eumalacostraca</taxon>
        <taxon>Eucarida</taxon>
        <taxon>Decapoda</taxon>
        <taxon>Pleocyemata</taxon>
        <taxon>Astacidea</taxon>
        <taxon>Parastacoidea</taxon>
        <taxon>Parastacidae</taxon>
        <taxon>Cherax</taxon>
    </lineage>
</organism>
<dbReference type="EMBL" id="JARKIK010000001">
    <property type="protein sequence ID" value="KAK8754182.1"/>
    <property type="molecule type" value="Genomic_DNA"/>
</dbReference>
<dbReference type="InterPro" id="IPR027417">
    <property type="entry name" value="P-loop_NTPase"/>
</dbReference>
<dbReference type="PROSITE" id="PS51719">
    <property type="entry name" value="G_SEPTIN"/>
    <property type="match status" value="1"/>
</dbReference>
<keyword evidence="5 7" id="KW-0342">GTP-binding</keyword>
<dbReference type="GO" id="GO:0032154">
    <property type="term" value="C:cleavage furrow"/>
    <property type="evidence" value="ECO:0007669"/>
    <property type="project" value="UniProtKB-SubCell"/>
</dbReference>
<keyword evidence="4" id="KW-0175">Coiled coil</keyword>
<evidence type="ECO:0000256" key="1">
    <source>
        <dbReference type="ARBA" id="ARBA00004626"/>
    </source>
</evidence>
<evidence type="ECO:0000313" key="10">
    <source>
        <dbReference type="Proteomes" id="UP001445076"/>
    </source>
</evidence>
<evidence type="ECO:0000256" key="4">
    <source>
        <dbReference type="ARBA" id="ARBA00023054"/>
    </source>
</evidence>
<evidence type="ECO:0000259" key="8">
    <source>
        <dbReference type="PROSITE" id="PS51719"/>
    </source>
</evidence>
<keyword evidence="3 7" id="KW-0547">Nucleotide-binding</keyword>
<reference evidence="9 10" key="1">
    <citation type="journal article" date="2024" name="BMC Genomics">
        <title>Genome assembly of redclaw crayfish (Cherax quadricarinatus) provides insights into its immune adaptation and hypoxia tolerance.</title>
        <authorList>
            <person name="Liu Z."/>
            <person name="Zheng J."/>
            <person name="Li H."/>
            <person name="Fang K."/>
            <person name="Wang S."/>
            <person name="He J."/>
            <person name="Zhou D."/>
            <person name="Weng S."/>
            <person name="Chi M."/>
            <person name="Gu Z."/>
            <person name="He J."/>
            <person name="Li F."/>
            <person name="Wang M."/>
        </authorList>
    </citation>
    <scope>NUCLEOTIDE SEQUENCE [LARGE SCALE GENOMIC DNA]</scope>
    <source>
        <strain evidence="9">ZL_2023a</strain>
    </source>
</reference>
<evidence type="ECO:0000256" key="3">
    <source>
        <dbReference type="ARBA" id="ARBA00022741"/>
    </source>
</evidence>
<reference evidence="9" key="2">
    <citation type="submission" date="2024-01" db="EMBL/GenBank/DDBJ databases">
        <authorList>
            <person name="He J."/>
            <person name="Wang M."/>
            <person name="Zheng J."/>
            <person name="Liu Z."/>
        </authorList>
    </citation>
    <scope>NUCLEOTIDE SEQUENCE</scope>
    <source>
        <strain evidence="9">ZL_2023a</strain>
        <tissue evidence="9">Muscle</tissue>
    </source>
</reference>
<dbReference type="PANTHER" id="PTHR18884">
    <property type="entry name" value="SEPTIN"/>
    <property type="match status" value="1"/>
</dbReference>
<sequence length="327" mass="36990">MPQAGPGVSPVEGVTYVGIDTLQEQTRLKALRRGYTFNLLVVGRSGLGKSTFVNTLFKATVARRKSGEEEPLPSTTEVKTVSSSLSEGGVRLNLTITDTPGFGDHINNENCWEPIVSYIEAQYGRYLQEEQKVDRLLHIPDTRIHCCVYFIPPTGHSLSSLDVEVLQRLDKIVNVVPVVAKADTLTLEERAAFKERIRADLSDHAIKVYPLQEYEDLDDAPENMKIRERLPFAVVGSTTWHEIHGKKLLGRRSNWGLVEVENKSHNDFAYMRDMLIRTHMQDLIGSTAERHYENFRRARLSTKTTSKVNIVNGQDTDHMEDLNESKI</sequence>
<dbReference type="EMBL" id="JARKIK010000001">
    <property type="protein sequence ID" value="KAK8754179.1"/>
    <property type="molecule type" value="Genomic_DNA"/>
</dbReference>
<dbReference type="SUPFAM" id="SSF52540">
    <property type="entry name" value="P-loop containing nucleoside triphosphate hydrolases"/>
    <property type="match status" value="1"/>
</dbReference>
<gene>
    <name evidence="9" type="ORF">OTU49_014738</name>
</gene>
<feature type="domain" description="Septin-type G" evidence="8">
    <location>
        <begin position="33"/>
        <end position="302"/>
    </location>
</feature>
<dbReference type="Proteomes" id="UP001445076">
    <property type="component" value="Unassembled WGS sequence"/>
</dbReference>
<evidence type="ECO:0000256" key="5">
    <source>
        <dbReference type="ARBA" id="ARBA00023134"/>
    </source>
</evidence>
<protein>
    <recommendedName>
        <fullName evidence="8">Septin-type G domain-containing protein</fullName>
    </recommendedName>
</protein>
<dbReference type="PIRSF" id="PIRSF006698">
    <property type="entry name" value="Septin"/>
    <property type="match status" value="1"/>
</dbReference>
<comment type="subcellular location">
    <subcellularLocation>
        <location evidence="1">Cleavage furrow</location>
    </subcellularLocation>
</comment>
<comment type="similarity">
    <text evidence="7">Belongs to the TRAFAC class TrmE-Era-EngA-EngB-Septin-like GTPase superfamily. Septin GTPase family.</text>
</comment>
<dbReference type="EMBL" id="JARKIK010000001">
    <property type="protein sequence ID" value="KAK8754183.1"/>
    <property type="molecule type" value="Genomic_DNA"/>
</dbReference>
<proteinExistence type="inferred from homology"/>
<evidence type="ECO:0000256" key="6">
    <source>
        <dbReference type="ARBA" id="ARBA00023306"/>
    </source>
</evidence>
<evidence type="ECO:0000256" key="2">
    <source>
        <dbReference type="ARBA" id="ARBA00022618"/>
    </source>
</evidence>
<keyword evidence="6" id="KW-0131">Cell cycle</keyword>
<evidence type="ECO:0000313" key="9">
    <source>
        <dbReference type="EMBL" id="KAK8754179.1"/>
    </source>
</evidence>
<dbReference type="CDD" id="cd01850">
    <property type="entry name" value="CDC_Septin"/>
    <property type="match status" value="1"/>
</dbReference>
<keyword evidence="10" id="KW-1185">Reference proteome</keyword>
<dbReference type="InterPro" id="IPR016491">
    <property type="entry name" value="Septin"/>
</dbReference>
<dbReference type="AlphaFoldDB" id="A0AAW0YN78"/>
<name>A0AAW0YN78_CHEQU</name>
<evidence type="ECO:0000256" key="7">
    <source>
        <dbReference type="RuleBase" id="RU004560"/>
    </source>
</evidence>
<dbReference type="FunFam" id="3.40.50.300:FF:000162">
    <property type="entry name" value="septin-7 isoform X1"/>
    <property type="match status" value="1"/>
</dbReference>
<dbReference type="Gene3D" id="3.40.50.300">
    <property type="entry name" value="P-loop containing nucleotide triphosphate hydrolases"/>
    <property type="match status" value="1"/>
</dbReference>
<accession>A0AAW0YN78</accession>
<dbReference type="GO" id="GO:0005525">
    <property type="term" value="F:GTP binding"/>
    <property type="evidence" value="ECO:0007669"/>
    <property type="project" value="UniProtKB-KW"/>
</dbReference>